<dbReference type="AlphaFoldDB" id="A0A183V5U6"/>
<proteinExistence type="predicted"/>
<dbReference type="Proteomes" id="UP000050794">
    <property type="component" value="Unassembled WGS sequence"/>
</dbReference>
<dbReference type="EMBL" id="UYWY01023341">
    <property type="protein sequence ID" value="VDM47437.1"/>
    <property type="molecule type" value="Genomic_DNA"/>
</dbReference>
<evidence type="ECO:0000313" key="3">
    <source>
        <dbReference type="WBParaSite" id="TCNE_0001611701-mRNA-1"/>
    </source>
</evidence>
<evidence type="ECO:0000313" key="2">
    <source>
        <dbReference type="Proteomes" id="UP000050794"/>
    </source>
</evidence>
<reference evidence="3" key="1">
    <citation type="submission" date="2016-06" db="UniProtKB">
        <authorList>
            <consortium name="WormBaseParasite"/>
        </authorList>
    </citation>
    <scope>IDENTIFICATION</scope>
</reference>
<gene>
    <name evidence="1" type="ORF">TCNE_LOCUS16116</name>
</gene>
<name>A0A183V5U6_TOXCA</name>
<protein>
    <submittedName>
        <fullName evidence="3">DUF4817 domain-containing protein</fullName>
    </submittedName>
</protein>
<reference evidence="1 2" key="2">
    <citation type="submission" date="2018-11" db="EMBL/GenBank/DDBJ databases">
        <authorList>
            <consortium name="Pathogen Informatics"/>
        </authorList>
    </citation>
    <scope>NUCLEOTIDE SEQUENCE [LARGE SCALE GENOMIC DNA]</scope>
</reference>
<evidence type="ECO:0000313" key="1">
    <source>
        <dbReference type="EMBL" id="VDM47437.1"/>
    </source>
</evidence>
<keyword evidence="2" id="KW-1185">Reference proteome</keyword>
<dbReference type="WBParaSite" id="TCNE_0001611701-mRNA-1">
    <property type="protein sequence ID" value="TCNE_0001611701-mRNA-1"/>
    <property type="gene ID" value="TCNE_0001611701"/>
</dbReference>
<accession>A0A183V5U6</accession>
<sequence>MERQFNRQYGARSRTFKRGDPVLIRTYLGQLVGWTRGKVLKRVGCVLYQILVGKDTWIRHASRLRKGFADPNHDQSEDLRTLFEMFDLEQPPPRQTITTLDRERRGLVELNQATTGRDV</sequence>
<organism evidence="2 3">
    <name type="scientific">Toxocara canis</name>
    <name type="common">Canine roundworm</name>
    <dbReference type="NCBI Taxonomy" id="6265"/>
    <lineage>
        <taxon>Eukaryota</taxon>
        <taxon>Metazoa</taxon>
        <taxon>Ecdysozoa</taxon>
        <taxon>Nematoda</taxon>
        <taxon>Chromadorea</taxon>
        <taxon>Rhabditida</taxon>
        <taxon>Spirurina</taxon>
        <taxon>Ascaridomorpha</taxon>
        <taxon>Ascaridoidea</taxon>
        <taxon>Toxocaridae</taxon>
        <taxon>Toxocara</taxon>
    </lineage>
</organism>